<sequence length="123" mass="14211">MQAATCSLKQAFICYLQLLFSPYPHFPLLLHTKIRSREENRTLRTPELFELMFQNYPDVVCVPQLCEMLGGISTKSAYKLLQENKIKHFRIGRAYKIPKANIISYLRSIMTGPPTLHCDALVH</sequence>
<evidence type="ECO:0000259" key="1">
    <source>
        <dbReference type="Pfam" id="PF12728"/>
    </source>
</evidence>
<dbReference type="EMBL" id="CP076607">
    <property type="protein sequence ID" value="QWU18339.1"/>
    <property type="molecule type" value="Genomic_DNA"/>
</dbReference>
<feature type="domain" description="Helix-turn-helix" evidence="1">
    <location>
        <begin position="62"/>
        <end position="108"/>
    </location>
</feature>
<keyword evidence="3" id="KW-1185">Reference proteome</keyword>
<dbReference type="Proteomes" id="UP000683429">
    <property type="component" value="Chromosome"/>
</dbReference>
<evidence type="ECO:0000313" key="2">
    <source>
        <dbReference type="EMBL" id="QWU18339.1"/>
    </source>
</evidence>
<evidence type="ECO:0000313" key="3">
    <source>
        <dbReference type="Proteomes" id="UP000683429"/>
    </source>
</evidence>
<accession>A0ABX8HJ23</accession>
<organism evidence="2 3">
    <name type="scientific">Paenibacillus sophorae</name>
    <dbReference type="NCBI Taxonomy" id="1333845"/>
    <lineage>
        <taxon>Bacteria</taxon>
        <taxon>Bacillati</taxon>
        <taxon>Bacillota</taxon>
        <taxon>Bacilli</taxon>
        <taxon>Bacillales</taxon>
        <taxon>Paenibacillaceae</taxon>
        <taxon>Paenibacillus</taxon>
    </lineage>
</organism>
<protein>
    <submittedName>
        <fullName evidence="2">Helix-turn-helix domain-containing protein</fullName>
    </submittedName>
</protein>
<reference evidence="2 3" key="1">
    <citation type="submission" date="2021-06" db="EMBL/GenBank/DDBJ databases">
        <title>Whole genome sequence of Paenibacillus sophorae DSM23020 for comparative genomics.</title>
        <authorList>
            <person name="Kim M.-J."/>
            <person name="Lee G."/>
            <person name="Shin J.-H."/>
        </authorList>
    </citation>
    <scope>NUCLEOTIDE SEQUENCE [LARGE SCALE GENOMIC DNA]</scope>
    <source>
        <strain evidence="2 3">DSM 23020</strain>
    </source>
</reference>
<name>A0ABX8HJ23_9BACL</name>
<dbReference type="InterPro" id="IPR041657">
    <property type="entry name" value="HTH_17"/>
</dbReference>
<dbReference type="Pfam" id="PF12728">
    <property type="entry name" value="HTH_17"/>
    <property type="match status" value="1"/>
</dbReference>
<gene>
    <name evidence="2" type="ORF">KP014_13750</name>
</gene>
<proteinExistence type="predicted"/>